<dbReference type="eggNOG" id="ENOG5032TKS">
    <property type="taxonomic scope" value="Bacteria"/>
</dbReference>
<dbReference type="OrthoDB" id="9148269at2"/>
<protein>
    <recommendedName>
        <fullName evidence="3">DUF4238 domain-containing protein</fullName>
    </recommendedName>
</protein>
<reference evidence="1 2" key="1">
    <citation type="submission" date="2010-06" db="EMBL/GenBank/DDBJ databases">
        <title>Complete sequence of chromosome of Nitrosococcus watsoni C-113.</title>
        <authorList>
            <consortium name="US DOE Joint Genome Institute"/>
            <person name="Lucas S."/>
            <person name="Copeland A."/>
            <person name="Lapidus A."/>
            <person name="Cheng J.-F."/>
            <person name="Bruce D."/>
            <person name="Goodwin L."/>
            <person name="Pitluck S."/>
            <person name="Malfatti S.A."/>
            <person name="Chain P.S.G."/>
            <person name="Land M."/>
            <person name="Hauser L."/>
            <person name="Kyrpides N."/>
            <person name="Ivanova N."/>
            <person name="Cambell M.A."/>
            <person name="Heidelberg J.F."/>
            <person name="Klotz M.G."/>
            <person name="Woyke T."/>
        </authorList>
    </citation>
    <scope>NUCLEOTIDE SEQUENCE [LARGE SCALE GENOMIC DNA]</scope>
    <source>
        <strain evidence="1 2">C-113</strain>
    </source>
</reference>
<evidence type="ECO:0000313" key="2">
    <source>
        <dbReference type="Proteomes" id="UP000000393"/>
    </source>
</evidence>
<dbReference type="AlphaFoldDB" id="D8KBG6"/>
<dbReference type="Proteomes" id="UP000000393">
    <property type="component" value="Chromosome"/>
</dbReference>
<dbReference type="KEGG" id="nwa:Nwat_2864"/>
<evidence type="ECO:0000313" key="1">
    <source>
        <dbReference type="EMBL" id="ADJ29613.1"/>
    </source>
</evidence>
<dbReference type="InterPro" id="IPR025332">
    <property type="entry name" value="DUF4238"/>
</dbReference>
<dbReference type="EMBL" id="CP002086">
    <property type="protein sequence ID" value="ADJ29613.1"/>
    <property type="molecule type" value="Genomic_DNA"/>
</dbReference>
<gene>
    <name evidence="1" type="ordered locus">Nwat_2864</name>
</gene>
<proteinExistence type="predicted"/>
<organism evidence="1 2">
    <name type="scientific">Nitrosococcus watsoni (strain C-113)</name>
    <dbReference type="NCBI Taxonomy" id="105559"/>
    <lineage>
        <taxon>Bacteria</taxon>
        <taxon>Pseudomonadati</taxon>
        <taxon>Pseudomonadota</taxon>
        <taxon>Gammaproteobacteria</taxon>
        <taxon>Chromatiales</taxon>
        <taxon>Chromatiaceae</taxon>
        <taxon>Nitrosococcus</taxon>
    </lineage>
</organism>
<dbReference type="RefSeq" id="WP_013221678.1">
    <property type="nucleotide sequence ID" value="NC_014315.1"/>
</dbReference>
<sequence>MPTNKNQHFVPRCYLRPFSHEESGKAIRVFNIDREQIIEGAAVKHQCSGSYFYGEDKKLEAAIQSIEQKYADTLRRVREPSYNGLGTDDELILKRFWLLQYLRTEAASRRAVEMNNQLGELIGADSSFNLEIRAAVLMAMRVFANEMEVIDDLKVCLIKNNTETPFIASDDPAILANRWFQTDNQHRGSTFGLASAGALAILPLCRNLMFIAYDSDVYSILKNAGIVRTKRESDVQSLNQLQFLNCRANIFPGQMYDHDALRQSFQACVNNRLEKSHVLHYSVLDQTNGDYKRYRVIDSPDDEDHQEALVHSQTLHSCPQNWPLLLRWRKKGFGMVNGTGIGCIRRSQIDERRGPSFKRMNTGR</sequence>
<accession>D8KBG6</accession>
<keyword evidence="2" id="KW-1185">Reference proteome</keyword>
<name>D8KBG6_NITWC</name>
<dbReference type="Pfam" id="PF14022">
    <property type="entry name" value="DUF4238"/>
    <property type="match status" value="1"/>
</dbReference>
<dbReference type="HOGENOM" id="CLU_047678_0_0_6"/>
<evidence type="ECO:0008006" key="3">
    <source>
        <dbReference type="Google" id="ProtNLM"/>
    </source>
</evidence>